<dbReference type="InterPro" id="IPR033549">
    <property type="entry name" value="NFAM1"/>
</dbReference>
<feature type="compositionally biased region" description="Basic and acidic residues" evidence="1">
    <location>
        <begin position="262"/>
        <end position="274"/>
    </location>
</feature>
<dbReference type="InterPro" id="IPR036179">
    <property type="entry name" value="Ig-like_dom_sf"/>
</dbReference>
<dbReference type="GO" id="GO:0045121">
    <property type="term" value="C:membrane raft"/>
    <property type="evidence" value="ECO:0007669"/>
    <property type="project" value="TreeGrafter"/>
</dbReference>
<dbReference type="RefSeq" id="XP_018095251.2">
    <property type="nucleotide sequence ID" value="XM_018239762.2"/>
</dbReference>
<reference evidence="4" key="1">
    <citation type="submission" date="2024-06" db="UniProtKB">
        <authorList>
            <consortium name="RefSeq"/>
        </authorList>
    </citation>
    <scope>NUCLEOTIDE SEQUENCE [LARGE SCALE GENOMIC DNA]</scope>
    <source>
        <strain evidence="4">J_2021</strain>
    </source>
</reference>
<keyword evidence="2" id="KW-0472">Membrane</keyword>
<evidence type="ECO:0000313" key="5">
    <source>
        <dbReference type="RefSeq" id="XP_018095251.2"/>
    </source>
</evidence>
<dbReference type="GO" id="GO:0045577">
    <property type="term" value="P:regulation of B cell differentiation"/>
    <property type="evidence" value="ECO:0007669"/>
    <property type="project" value="InterPro"/>
</dbReference>
<dbReference type="GO" id="GO:0001819">
    <property type="term" value="P:positive regulation of cytokine production"/>
    <property type="evidence" value="ECO:0007669"/>
    <property type="project" value="InterPro"/>
</dbReference>
<keyword evidence="2" id="KW-0812">Transmembrane</keyword>
<feature type="compositionally biased region" description="Basic residues" evidence="1">
    <location>
        <begin position="249"/>
        <end position="261"/>
    </location>
</feature>
<proteinExistence type="predicted"/>
<dbReference type="PANTHER" id="PTHR35680:SF1">
    <property type="entry name" value="NFAT ACTIVATION MOLECULE 1"/>
    <property type="match status" value="1"/>
</dbReference>
<feature type="transmembrane region" description="Helical" evidence="2">
    <location>
        <begin position="140"/>
        <end position="164"/>
    </location>
</feature>
<keyword evidence="3" id="KW-0732">Signal</keyword>
<evidence type="ECO:0000313" key="4">
    <source>
        <dbReference type="Proteomes" id="UP000186698"/>
    </source>
</evidence>
<accession>A0A8J0U5D6</accession>
<keyword evidence="2" id="KW-1133">Transmembrane helix</keyword>
<dbReference type="Proteomes" id="UP000186698">
    <property type="component" value="Chromosome 3S"/>
</dbReference>
<evidence type="ECO:0000256" key="3">
    <source>
        <dbReference type="SAM" id="SignalP"/>
    </source>
</evidence>
<sequence>MAAVLYVQGALLWLHLTQACEQIHINQEPQVLVTITGNSVPIDCGISYTNIDIGTTIFSAVDRDNPAGTYNRNEQSVAITDTNGTTTVSHSVQANGQSAMYYCVVTCGTSIKSGIGTYIHVIDNGYVKPTDPSSQLQSSLIALLVLLLLLSATGTSLLLLPFIWKRKGGSPPKPPRGLTSVSPKEDKEASSSVYESLKPCPDSELYLTLEKAPPLPKGKVINVATHQSPKSKASPKVKPIGAQELTRGGSKKPPVKPKPKRSHTEQDLYENVHQ</sequence>
<feature type="region of interest" description="Disordered" evidence="1">
    <location>
        <begin position="169"/>
        <end position="197"/>
    </location>
</feature>
<evidence type="ECO:0000256" key="1">
    <source>
        <dbReference type="SAM" id="MobiDB-lite"/>
    </source>
</evidence>
<dbReference type="OrthoDB" id="9898104at2759"/>
<feature type="signal peptide" evidence="3">
    <location>
        <begin position="1"/>
        <end position="19"/>
    </location>
</feature>
<feature type="compositionally biased region" description="Low complexity" evidence="1">
    <location>
        <begin position="228"/>
        <end position="239"/>
    </location>
</feature>
<dbReference type="GO" id="GO:0050861">
    <property type="term" value="P:positive regulation of B cell receptor signaling pathway"/>
    <property type="evidence" value="ECO:0007669"/>
    <property type="project" value="InterPro"/>
</dbReference>
<dbReference type="GO" id="GO:0004888">
    <property type="term" value="F:transmembrane signaling receptor activity"/>
    <property type="evidence" value="ECO:0007669"/>
    <property type="project" value="InterPro"/>
</dbReference>
<dbReference type="GO" id="GO:0050853">
    <property type="term" value="P:B cell receptor signaling pathway"/>
    <property type="evidence" value="ECO:0007669"/>
    <property type="project" value="TreeGrafter"/>
</dbReference>
<feature type="region of interest" description="Disordered" evidence="1">
    <location>
        <begin position="218"/>
        <end position="274"/>
    </location>
</feature>
<dbReference type="GeneID" id="108703565"/>
<keyword evidence="4" id="KW-1185">Reference proteome</keyword>
<name>A0A8J0U5D6_XENLA</name>
<dbReference type="SUPFAM" id="SSF48726">
    <property type="entry name" value="Immunoglobulin"/>
    <property type="match status" value="1"/>
</dbReference>
<dbReference type="AlphaFoldDB" id="A0A8J0U5D6"/>
<protein>
    <submittedName>
        <fullName evidence="5">Uncharacterized protein LOC108703565</fullName>
    </submittedName>
</protein>
<reference evidence="5" key="2">
    <citation type="submission" date="2025-08" db="UniProtKB">
        <authorList>
            <consortium name="RefSeq"/>
        </authorList>
    </citation>
    <scope>IDENTIFICATION</scope>
    <source>
        <strain evidence="5">J_2021</strain>
        <tissue evidence="5">Erythrocytes</tissue>
    </source>
</reference>
<feature type="chain" id="PRO_5035147067" evidence="3">
    <location>
        <begin position="20"/>
        <end position="274"/>
    </location>
</feature>
<gene>
    <name evidence="5" type="primary">LOC108703565</name>
</gene>
<evidence type="ECO:0000256" key="2">
    <source>
        <dbReference type="SAM" id="Phobius"/>
    </source>
</evidence>
<dbReference type="KEGG" id="xla:108703565"/>
<organism evidence="4 5">
    <name type="scientific">Xenopus laevis</name>
    <name type="common">African clawed frog</name>
    <dbReference type="NCBI Taxonomy" id="8355"/>
    <lineage>
        <taxon>Eukaryota</taxon>
        <taxon>Metazoa</taxon>
        <taxon>Chordata</taxon>
        <taxon>Craniata</taxon>
        <taxon>Vertebrata</taxon>
        <taxon>Euteleostomi</taxon>
        <taxon>Amphibia</taxon>
        <taxon>Batrachia</taxon>
        <taxon>Anura</taxon>
        <taxon>Pipoidea</taxon>
        <taxon>Pipidae</taxon>
        <taxon>Xenopodinae</taxon>
        <taxon>Xenopus</taxon>
        <taxon>Xenopus</taxon>
    </lineage>
</organism>
<dbReference type="PANTHER" id="PTHR35680">
    <property type="entry name" value="NFAT ACTIVATION MOLECULE 1"/>
    <property type="match status" value="1"/>
</dbReference>